<evidence type="ECO:0000256" key="6">
    <source>
        <dbReference type="ARBA" id="ARBA00022692"/>
    </source>
</evidence>
<keyword evidence="13" id="KW-0998">Cell outer membrane</keyword>
<dbReference type="Pfam" id="PF02563">
    <property type="entry name" value="Poly_export"/>
    <property type="match status" value="1"/>
</dbReference>
<dbReference type="PANTHER" id="PTHR33619:SF3">
    <property type="entry name" value="POLYSACCHARIDE EXPORT PROTEIN GFCE-RELATED"/>
    <property type="match status" value="1"/>
</dbReference>
<evidence type="ECO:0000256" key="8">
    <source>
        <dbReference type="ARBA" id="ARBA00023047"/>
    </source>
</evidence>
<evidence type="ECO:0000256" key="1">
    <source>
        <dbReference type="ARBA" id="ARBA00004571"/>
    </source>
</evidence>
<evidence type="ECO:0000256" key="10">
    <source>
        <dbReference type="ARBA" id="ARBA00023114"/>
    </source>
</evidence>
<dbReference type="InterPro" id="IPR003715">
    <property type="entry name" value="Poly_export_N"/>
</dbReference>
<dbReference type="GO" id="GO:0009279">
    <property type="term" value="C:cell outer membrane"/>
    <property type="evidence" value="ECO:0007669"/>
    <property type="project" value="UniProtKB-SubCell"/>
</dbReference>
<dbReference type="Gene3D" id="3.10.560.10">
    <property type="entry name" value="Outer membrane lipoprotein wza domain like"/>
    <property type="match status" value="2"/>
</dbReference>
<dbReference type="Gene3D" id="3.30.1950.10">
    <property type="entry name" value="wza like domain"/>
    <property type="match status" value="1"/>
</dbReference>
<evidence type="ECO:0000256" key="12">
    <source>
        <dbReference type="ARBA" id="ARBA00023139"/>
    </source>
</evidence>
<gene>
    <name evidence="18" type="ORF">DXZ20_08915</name>
</gene>
<protein>
    <submittedName>
        <fullName evidence="18">Polysaccharide export protein</fullName>
    </submittedName>
</protein>
<keyword evidence="6" id="KW-0812">Transmembrane</keyword>
<dbReference type="InterPro" id="IPR019554">
    <property type="entry name" value="Soluble_ligand-bd"/>
</dbReference>
<sequence length="366" mass="39220">MFQLTYYRLTAVAPLVLGIICYASMPTIAQTTQSLVSLETTSNESTRANLNELAVNTGSLRSTAASSYLLGPGDRIEVSVYGFPEYTGPLSVLPDGTIALPIVGKVAAAGKTTDQLTQELRIILDRILVDPAVSVSLNSLRPVVVNVSGEVYRPGPIQLQDTTNINQDTQLAYAPPSVSEALVEAGGVRRTADIRNVVVIRELPNGETVNTEINLWDALWSASLPEDMLLRDGDLVFVPSLPEGETIDNHLLARSSLAPDTVRVRVVGEVTSPGEVAVPPNSSLSSAVAIAGGPTDDARLKEVAFIRMDDNTGEVVQEVVDLRNLIDTYQIQDGDVIVVPKTTSGSVLDLAARLVNPLNFLFRIFD</sequence>
<proteinExistence type="inferred from homology"/>
<evidence type="ECO:0000256" key="2">
    <source>
        <dbReference type="ARBA" id="ARBA00009450"/>
    </source>
</evidence>
<evidence type="ECO:0000256" key="14">
    <source>
        <dbReference type="ARBA" id="ARBA00023288"/>
    </source>
</evidence>
<dbReference type="EMBL" id="QXHD01000004">
    <property type="protein sequence ID" value="NEZ55790.1"/>
    <property type="molecule type" value="Genomic_DNA"/>
</dbReference>
<dbReference type="InterPro" id="IPR049712">
    <property type="entry name" value="Poly_export"/>
</dbReference>
<dbReference type="InterPro" id="IPR054765">
    <property type="entry name" value="SLBB_dom"/>
</dbReference>
<keyword evidence="7" id="KW-0732">Signal</keyword>
<dbReference type="GO" id="GO:0015159">
    <property type="term" value="F:polysaccharide transmembrane transporter activity"/>
    <property type="evidence" value="ECO:0007669"/>
    <property type="project" value="InterPro"/>
</dbReference>
<organism evidence="18 19">
    <name type="scientific">Adonisia turfae CCMR0081</name>
    <dbReference type="NCBI Taxonomy" id="2292702"/>
    <lineage>
        <taxon>Bacteria</taxon>
        <taxon>Bacillati</taxon>
        <taxon>Cyanobacteriota</taxon>
        <taxon>Adonisia</taxon>
        <taxon>Adonisia turfae</taxon>
    </lineage>
</organism>
<feature type="domain" description="Soluble ligand binding" evidence="16">
    <location>
        <begin position="263"/>
        <end position="310"/>
    </location>
</feature>
<evidence type="ECO:0000259" key="15">
    <source>
        <dbReference type="Pfam" id="PF02563"/>
    </source>
</evidence>
<dbReference type="Pfam" id="PF10531">
    <property type="entry name" value="SLBB"/>
    <property type="match status" value="1"/>
</dbReference>
<keyword evidence="3" id="KW-0813">Transport</keyword>
<evidence type="ECO:0000256" key="5">
    <source>
        <dbReference type="ARBA" id="ARBA00022597"/>
    </source>
</evidence>
<feature type="domain" description="Polysaccharide export protein N-terminal" evidence="15">
    <location>
        <begin position="64"/>
        <end position="137"/>
    </location>
</feature>
<evidence type="ECO:0000259" key="17">
    <source>
        <dbReference type="Pfam" id="PF22461"/>
    </source>
</evidence>
<dbReference type="Pfam" id="PF22461">
    <property type="entry name" value="SLBB_2"/>
    <property type="match status" value="1"/>
</dbReference>
<evidence type="ECO:0000313" key="18">
    <source>
        <dbReference type="EMBL" id="NEZ55790.1"/>
    </source>
</evidence>
<evidence type="ECO:0000256" key="9">
    <source>
        <dbReference type="ARBA" id="ARBA00023065"/>
    </source>
</evidence>
<keyword evidence="8" id="KW-0625">Polysaccharide transport</keyword>
<comment type="subcellular location">
    <subcellularLocation>
        <location evidence="1">Cell outer membrane</location>
        <topology evidence="1">Multi-pass membrane protein</topology>
    </subcellularLocation>
</comment>
<dbReference type="GO" id="GO:0015288">
    <property type="term" value="F:porin activity"/>
    <property type="evidence" value="ECO:0007669"/>
    <property type="project" value="UniProtKB-KW"/>
</dbReference>
<keyword evidence="5" id="KW-0762">Sugar transport</keyword>
<keyword evidence="19" id="KW-1185">Reference proteome</keyword>
<accession>A0A6M0RIP2</accession>
<keyword evidence="12" id="KW-0564">Palmitate</keyword>
<evidence type="ECO:0000313" key="19">
    <source>
        <dbReference type="Proteomes" id="UP000481033"/>
    </source>
</evidence>
<dbReference type="PANTHER" id="PTHR33619">
    <property type="entry name" value="POLYSACCHARIDE EXPORT PROTEIN GFCE-RELATED"/>
    <property type="match status" value="1"/>
</dbReference>
<comment type="similarity">
    <text evidence="2">Belongs to the BexD/CtrA/VexA family.</text>
</comment>
<comment type="caution">
    <text evidence="18">The sequence shown here is derived from an EMBL/GenBank/DDBJ whole genome shotgun (WGS) entry which is preliminary data.</text>
</comment>
<dbReference type="Proteomes" id="UP000481033">
    <property type="component" value="Unassembled WGS sequence"/>
</dbReference>
<keyword evidence="4" id="KW-1134">Transmembrane beta strand</keyword>
<evidence type="ECO:0000256" key="7">
    <source>
        <dbReference type="ARBA" id="ARBA00022729"/>
    </source>
</evidence>
<keyword evidence="14" id="KW-0449">Lipoprotein</keyword>
<dbReference type="GO" id="GO:0046930">
    <property type="term" value="C:pore complex"/>
    <property type="evidence" value="ECO:0007669"/>
    <property type="project" value="UniProtKB-KW"/>
</dbReference>
<keyword evidence="9" id="KW-0406">Ion transport</keyword>
<feature type="domain" description="SLBB" evidence="17">
    <location>
        <begin position="145"/>
        <end position="238"/>
    </location>
</feature>
<evidence type="ECO:0000259" key="16">
    <source>
        <dbReference type="Pfam" id="PF10531"/>
    </source>
</evidence>
<evidence type="ECO:0000256" key="11">
    <source>
        <dbReference type="ARBA" id="ARBA00023136"/>
    </source>
</evidence>
<name>A0A6M0RIP2_9CYAN</name>
<reference evidence="18 19" key="1">
    <citation type="journal article" date="2020" name="Microb. Ecol.">
        <title>Ecogenomics of the Marine Benthic Filamentous Cyanobacterium Adonisia.</title>
        <authorList>
            <person name="Walter J.M."/>
            <person name="Coutinho F.H."/>
            <person name="Leomil L."/>
            <person name="Hargreaves P.I."/>
            <person name="Campeao M.E."/>
            <person name="Vieira V.V."/>
            <person name="Silva B.S."/>
            <person name="Fistarol G.O."/>
            <person name="Salomon P.S."/>
            <person name="Sawabe T."/>
            <person name="Mino S."/>
            <person name="Hosokawa M."/>
            <person name="Miyashita H."/>
            <person name="Maruyama F."/>
            <person name="van Verk M.C."/>
            <person name="Dutilh B.E."/>
            <person name="Thompson C.C."/>
            <person name="Thompson F.L."/>
        </authorList>
    </citation>
    <scope>NUCLEOTIDE SEQUENCE [LARGE SCALE GENOMIC DNA]</scope>
    <source>
        <strain evidence="18 19">CCMR0081</strain>
    </source>
</reference>
<evidence type="ECO:0000256" key="3">
    <source>
        <dbReference type="ARBA" id="ARBA00022448"/>
    </source>
</evidence>
<evidence type="ECO:0000256" key="13">
    <source>
        <dbReference type="ARBA" id="ARBA00023237"/>
    </source>
</evidence>
<evidence type="ECO:0000256" key="4">
    <source>
        <dbReference type="ARBA" id="ARBA00022452"/>
    </source>
</evidence>
<keyword evidence="10" id="KW-0626">Porin</keyword>
<dbReference type="AlphaFoldDB" id="A0A6M0RIP2"/>
<dbReference type="GO" id="GO:0006811">
    <property type="term" value="P:monoatomic ion transport"/>
    <property type="evidence" value="ECO:0007669"/>
    <property type="project" value="UniProtKB-KW"/>
</dbReference>
<keyword evidence="11" id="KW-0472">Membrane</keyword>